<accession>A0A1R4FWQ8</accession>
<dbReference type="EMBL" id="FUHU01000028">
    <property type="protein sequence ID" value="SJM60374.1"/>
    <property type="molecule type" value="Genomic_DNA"/>
</dbReference>
<feature type="chain" id="PRO_5012910109" description="Lipoprotein" evidence="1">
    <location>
        <begin position="21"/>
        <end position="308"/>
    </location>
</feature>
<organism evidence="2 3">
    <name type="scientific">Agrococcus casei LMG 22410</name>
    <dbReference type="NCBI Taxonomy" id="1255656"/>
    <lineage>
        <taxon>Bacteria</taxon>
        <taxon>Bacillati</taxon>
        <taxon>Actinomycetota</taxon>
        <taxon>Actinomycetes</taxon>
        <taxon>Micrococcales</taxon>
        <taxon>Microbacteriaceae</taxon>
        <taxon>Agrococcus</taxon>
    </lineage>
</organism>
<proteinExistence type="predicted"/>
<evidence type="ECO:0000256" key="1">
    <source>
        <dbReference type="SAM" id="SignalP"/>
    </source>
</evidence>
<dbReference type="PROSITE" id="PS51257">
    <property type="entry name" value="PROKAR_LIPOPROTEIN"/>
    <property type="match status" value="1"/>
</dbReference>
<evidence type="ECO:0000313" key="3">
    <source>
        <dbReference type="Proteomes" id="UP000195787"/>
    </source>
</evidence>
<reference evidence="2 3" key="1">
    <citation type="submission" date="2017-02" db="EMBL/GenBank/DDBJ databases">
        <authorList>
            <person name="Peterson S.W."/>
        </authorList>
    </citation>
    <scope>NUCLEOTIDE SEQUENCE [LARGE SCALE GENOMIC DNA]</scope>
    <source>
        <strain evidence="2 3">LMG 22410</strain>
    </source>
</reference>
<dbReference type="Proteomes" id="UP000195787">
    <property type="component" value="Unassembled WGS sequence"/>
</dbReference>
<protein>
    <recommendedName>
        <fullName evidence="4">Lipoprotein</fullName>
    </recommendedName>
</protein>
<feature type="signal peptide" evidence="1">
    <location>
        <begin position="1"/>
        <end position="20"/>
    </location>
</feature>
<keyword evidence="3" id="KW-1185">Reference proteome</keyword>
<name>A0A1R4FWQ8_9MICO</name>
<sequence length="308" mass="33558">MRLAGLLTAVVVAMTGCASAVEPQGVGVHDDVLGYHQSATEQLVNEDLIEGLGLQTNYVAVGYKHGVASDGSTLHVQHTTSYVDGSYLEREANETTGLSIDSYHEAGSDRIYYLFGDEYTEALDIKPWGVLPGADLDLENSPRSVCQLSAPNYACQILRSWNFTSEQLFDDESSERMPNHVQRNGDGSLLLTTAVSLSAMTESNMFTFSGSLAELVTDETLTQLIPAKIWFDRDGVVVKAEVNGTITSPDSDLTLELQIGYEVTGTADPEEVSVAVNSLDDDYTFELTDQAEIDAFWDDIQAVRLGEY</sequence>
<evidence type="ECO:0008006" key="4">
    <source>
        <dbReference type="Google" id="ProtNLM"/>
    </source>
</evidence>
<gene>
    <name evidence="2" type="ORF">CZ674_07170</name>
</gene>
<evidence type="ECO:0000313" key="2">
    <source>
        <dbReference type="EMBL" id="SJM60374.1"/>
    </source>
</evidence>
<dbReference type="AlphaFoldDB" id="A0A1R4FWQ8"/>
<keyword evidence="1" id="KW-0732">Signal</keyword>